<dbReference type="AlphaFoldDB" id="A0A3A4K0G2"/>
<dbReference type="OrthoDB" id="9807606at2"/>
<name>A0A3A4K0G2_9NOCA</name>
<dbReference type="Proteomes" id="UP000266677">
    <property type="component" value="Unassembled WGS sequence"/>
</dbReference>
<dbReference type="Pfam" id="PF00378">
    <property type="entry name" value="ECH_1"/>
    <property type="match status" value="1"/>
</dbReference>
<protein>
    <recommendedName>
        <fullName evidence="4">Enoyl-CoA hydratase/isomerase family protein</fullName>
    </recommendedName>
</protein>
<dbReference type="InterPro" id="IPR029045">
    <property type="entry name" value="ClpP/crotonase-like_dom_sf"/>
</dbReference>
<proteinExistence type="inferred from homology"/>
<dbReference type="PANTHER" id="PTHR42964">
    <property type="entry name" value="ENOYL-COA HYDRATASE"/>
    <property type="match status" value="1"/>
</dbReference>
<organism evidence="2 3">
    <name type="scientific">Nocardia panacis</name>
    <dbReference type="NCBI Taxonomy" id="2340916"/>
    <lineage>
        <taxon>Bacteria</taxon>
        <taxon>Bacillati</taxon>
        <taxon>Actinomycetota</taxon>
        <taxon>Actinomycetes</taxon>
        <taxon>Mycobacteriales</taxon>
        <taxon>Nocardiaceae</taxon>
        <taxon>Nocardia</taxon>
    </lineage>
</organism>
<dbReference type="InterPro" id="IPR001753">
    <property type="entry name" value="Enoyl-CoA_hydra/iso"/>
</dbReference>
<dbReference type="PANTHER" id="PTHR42964:SF1">
    <property type="entry name" value="POLYKETIDE BIOSYNTHESIS ENOYL-COA HYDRATASE PKSH-RELATED"/>
    <property type="match status" value="1"/>
</dbReference>
<dbReference type="RefSeq" id="WP_120043800.1">
    <property type="nucleotide sequence ID" value="NZ_QZFU01000036.1"/>
</dbReference>
<comment type="caution">
    <text evidence="2">The sequence shown here is derived from an EMBL/GenBank/DDBJ whole genome shotgun (WGS) entry which is preliminary data.</text>
</comment>
<evidence type="ECO:0008006" key="4">
    <source>
        <dbReference type="Google" id="ProtNLM"/>
    </source>
</evidence>
<evidence type="ECO:0000313" key="3">
    <source>
        <dbReference type="Proteomes" id="UP000266677"/>
    </source>
</evidence>
<keyword evidence="3" id="KW-1185">Reference proteome</keyword>
<evidence type="ECO:0000313" key="2">
    <source>
        <dbReference type="EMBL" id="RJO70743.1"/>
    </source>
</evidence>
<comment type="similarity">
    <text evidence="1">Belongs to the enoyl-CoA hydratase/isomerase family.</text>
</comment>
<dbReference type="SUPFAM" id="SSF52096">
    <property type="entry name" value="ClpP/crotonase"/>
    <property type="match status" value="1"/>
</dbReference>
<sequence length="245" mass="26025">MTVRTDGPVTTVVLDRPDAGNPLDDQVIGTLLTVLDEVDKHNRAIVVLRAVGPTFCQGMPLDVPPTEWADQPLPPPWRLFQRIHNSSALVVASIDGSVRGGGVGLSAACDLVIAGPSATWRLTEALLGFVPAMVLPFLAERIGVARAVSWTLTARTIDADLACRTGLADLLATDPQESLHGLLRDLRRLPAGTVSALKSFRQCAFRIPDEIGAAAGAVLAERLAAPETQHRLRALREAGLLSGRS</sequence>
<dbReference type="GO" id="GO:0003824">
    <property type="term" value="F:catalytic activity"/>
    <property type="evidence" value="ECO:0007669"/>
    <property type="project" value="UniProtKB-ARBA"/>
</dbReference>
<gene>
    <name evidence="2" type="ORF">D5S18_26430</name>
</gene>
<dbReference type="InterPro" id="IPR051683">
    <property type="entry name" value="Enoyl-CoA_Hydratase/Isomerase"/>
</dbReference>
<dbReference type="EMBL" id="QZFU01000036">
    <property type="protein sequence ID" value="RJO70743.1"/>
    <property type="molecule type" value="Genomic_DNA"/>
</dbReference>
<dbReference type="Gene3D" id="3.90.226.10">
    <property type="entry name" value="2-enoyl-CoA Hydratase, Chain A, domain 1"/>
    <property type="match status" value="1"/>
</dbReference>
<reference evidence="2 3" key="1">
    <citation type="submission" date="2018-09" db="EMBL/GenBank/DDBJ databases">
        <title>YIM PH21274 draft genome.</title>
        <authorList>
            <person name="Miao C."/>
        </authorList>
    </citation>
    <scope>NUCLEOTIDE SEQUENCE [LARGE SCALE GENOMIC DNA]</scope>
    <source>
        <strain evidence="2 3">YIM PH 21724</strain>
    </source>
</reference>
<dbReference type="CDD" id="cd06558">
    <property type="entry name" value="crotonase-like"/>
    <property type="match status" value="1"/>
</dbReference>
<accession>A0A3A4K0G2</accession>
<evidence type="ECO:0000256" key="1">
    <source>
        <dbReference type="ARBA" id="ARBA00005254"/>
    </source>
</evidence>